<protein>
    <recommendedName>
        <fullName evidence="12">Endonuclease/exonuclease/phosphatase domain-containing protein</fullName>
    </recommendedName>
</protein>
<comment type="cofactor">
    <cofactor evidence="1">
        <name>Mn(2+)</name>
        <dbReference type="ChEBI" id="CHEBI:29035"/>
    </cofactor>
</comment>
<evidence type="ECO:0000256" key="5">
    <source>
        <dbReference type="ARBA" id="ARBA00022723"/>
    </source>
</evidence>
<gene>
    <name evidence="13" type="ORF">PCOR1329_LOCUS66880</name>
</gene>
<reference evidence="13" key="1">
    <citation type="submission" date="2023-10" db="EMBL/GenBank/DDBJ databases">
        <authorList>
            <person name="Chen Y."/>
            <person name="Shah S."/>
            <person name="Dougan E. K."/>
            <person name="Thang M."/>
            <person name="Chan C."/>
        </authorList>
    </citation>
    <scope>NUCLEOTIDE SEQUENCE [LARGE SCALE GENOMIC DNA]</scope>
</reference>
<keyword evidence="4" id="KW-0540">Nuclease</keyword>
<dbReference type="SUPFAM" id="SSF56219">
    <property type="entry name" value="DNase I-like"/>
    <property type="match status" value="1"/>
</dbReference>
<keyword evidence="14" id="KW-1185">Reference proteome</keyword>
<dbReference type="PANTHER" id="PTHR15822">
    <property type="entry name" value="TRAF AND TNF RECEPTOR-ASSOCIATED PROTEIN"/>
    <property type="match status" value="1"/>
</dbReference>
<sequence>MVLKVLSYNIWFSEHAMGQRMRAIGDLIRHHSPDLIAFQEMTVEHWNALTTADMSVERGVPEWHAEYQWSPVPPQESAGYFTVLGSRFPFDRSSKLYRQAFRDSSMGRDLLWLETEVPAEDGVVGRPVVFATSHLESLNMALARKKQAAEVFRMFERNEDVIFCGDTNIGIGEDIPLPEPWRDGWLEFLRRREVQDVGAQTSQSGGIHSGKRYADHGFTFDFSANEMVFVLDGWARANKARLRYDRFWLRLKNWYVADFDIIGDDPIPGGEMEIPGLEKRVPVYPSDHYGIVLTLAEKTPPTDGNPVPDAQAGTLPGLAVVSAVSVVSIAAFWLLGALDGKHAARIMNDTSMGEFFKYACDLISSVFLVVVLCSLLMEKDLDTQWYCVQSLQLVFLLKHYSAFTREAGLR</sequence>
<evidence type="ECO:0000256" key="7">
    <source>
        <dbReference type="ARBA" id="ARBA00022801"/>
    </source>
</evidence>
<keyword evidence="10" id="KW-0539">Nucleus</keyword>
<dbReference type="InterPro" id="IPR036691">
    <property type="entry name" value="Endo/exonu/phosph_ase_sf"/>
</dbReference>
<keyword evidence="6" id="KW-0227">DNA damage</keyword>
<evidence type="ECO:0000313" key="13">
    <source>
        <dbReference type="EMBL" id="CAK0885201.1"/>
    </source>
</evidence>
<evidence type="ECO:0000256" key="2">
    <source>
        <dbReference type="ARBA" id="ARBA00001946"/>
    </source>
</evidence>
<evidence type="ECO:0000256" key="9">
    <source>
        <dbReference type="ARBA" id="ARBA00023204"/>
    </source>
</evidence>
<dbReference type="EMBL" id="CAUYUJ010018638">
    <property type="protein sequence ID" value="CAK0885201.1"/>
    <property type="molecule type" value="Genomic_DNA"/>
</dbReference>
<evidence type="ECO:0000256" key="3">
    <source>
        <dbReference type="ARBA" id="ARBA00004322"/>
    </source>
</evidence>
<organism evidence="13 14">
    <name type="scientific">Prorocentrum cordatum</name>
    <dbReference type="NCBI Taxonomy" id="2364126"/>
    <lineage>
        <taxon>Eukaryota</taxon>
        <taxon>Sar</taxon>
        <taxon>Alveolata</taxon>
        <taxon>Dinophyceae</taxon>
        <taxon>Prorocentrales</taxon>
        <taxon>Prorocentraceae</taxon>
        <taxon>Prorocentrum</taxon>
    </lineage>
</organism>
<dbReference type="InterPro" id="IPR005135">
    <property type="entry name" value="Endo/exonuclease/phosphatase"/>
</dbReference>
<proteinExistence type="predicted"/>
<keyword evidence="11" id="KW-1133">Transmembrane helix</keyword>
<evidence type="ECO:0000256" key="4">
    <source>
        <dbReference type="ARBA" id="ARBA00022722"/>
    </source>
</evidence>
<name>A0ABN9WID9_9DINO</name>
<evidence type="ECO:0000313" key="14">
    <source>
        <dbReference type="Proteomes" id="UP001189429"/>
    </source>
</evidence>
<evidence type="ECO:0000256" key="8">
    <source>
        <dbReference type="ARBA" id="ARBA00022842"/>
    </source>
</evidence>
<evidence type="ECO:0000256" key="10">
    <source>
        <dbReference type="ARBA" id="ARBA00023242"/>
    </source>
</evidence>
<keyword evidence="5" id="KW-0479">Metal-binding</keyword>
<evidence type="ECO:0000259" key="12">
    <source>
        <dbReference type="Pfam" id="PF03372"/>
    </source>
</evidence>
<feature type="transmembrane region" description="Helical" evidence="11">
    <location>
        <begin position="355"/>
        <end position="377"/>
    </location>
</feature>
<keyword evidence="7" id="KW-0378">Hydrolase</keyword>
<keyword evidence="8" id="KW-0460">Magnesium</keyword>
<accession>A0ABN9WID9</accession>
<comment type="caution">
    <text evidence="13">The sequence shown here is derived from an EMBL/GenBank/DDBJ whole genome shotgun (WGS) entry which is preliminary data.</text>
</comment>
<dbReference type="Proteomes" id="UP001189429">
    <property type="component" value="Unassembled WGS sequence"/>
</dbReference>
<dbReference type="CDD" id="cd09080">
    <property type="entry name" value="TDP2"/>
    <property type="match status" value="1"/>
</dbReference>
<dbReference type="PANTHER" id="PTHR15822:SF4">
    <property type="entry name" value="TYROSYL-DNA PHOSPHODIESTERASE 2"/>
    <property type="match status" value="1"/>
</dbReference>
<dbReference type="Pfam" id="PF03372">
    <property type="entry name" value="Exo_endo_phos"/>
    <property type="match status" value="1"/>
</dbReference>
<keyword evidence="11" id="KW-0812">Transmembrane</keyword>
<keyword evidence="11" id="KW-0472">Membrane</keyword>
<keyword evidence="9" id="KW-0234">DNA repair</keyword>
<evidence type="ECO:0000256" key="6">
    <source>
        <dbReference type="ARBA" id="ARBA00022763"/>
    </source>
</evidence>
<feature type="domain" description="Endonuclease/exonuclease/phosphatase" evidence="12">
    <location>
        <begin position="6"/>
        <end position="288"/>
    </location>
</feature>
<evidence type="ECO:0000256" key="11">
    <source>
        <dbReference type="SAM" id="Phobius"/>
    </source>
</evidence>
<comment type="cofactor">
    <cofactor evidence="2">
        <name>Mg(2+)</name>
        <dbReference type="ChEBI" id="CHEBI:18420"/>
    </cofactor>
</comment>
<comment type="subcellular location">
    <subcellularLocation>
        <location evidence="3">Nucleus</location>
        <location evidence="3">PML body</location>
    </subcellularLocation>
</comment>
<dbReference type="Gene3D" id="3.60.10.10">
    <property type="entry name" value="Endonuclease/exonuclease/phosphatase"/>
    <property type="match status" value="2"/>
</dbReference>
<dbReference type="InterPro" id="IPR051547">
    <property type="entry name" value="TDP2-like"/>
</dbReference>
<feature type="transmembrane region" description="Helical" evidence="11">
    <location>
        <begin position="315"/>
        <end position="335"/>
    </location>
</feature>
<evidence type="ECO:0000256" key="1">
    <source>
        <dbReference type="ARBA" id="ARBA00001936"/>
    </source>
</evidence>